<evidence type="ECO:0000313" key="4">
    <source>
        <dbReference type="Proteomes" id="UP001317322"/>
    </source>
</evidence>
<feature type="repeat" description="TPR" evidence="1">
    <location>
        <begin position="492"/>
        <end position="525"/>
    </location>
</feature>
<evidence type="ECO:0000313" key="3">
    <source>
        <dbReference type="EMBL" id="UUI65062.1"/>
    </source>
</evidence>
<dbReference type="EMBL" id="CP101989">
    <property type="protein sequence ID" value="UUI65062.1"/>
    <property type="molecule type" value="Genomic_DNA"/>
</dbReference>
<evidence type="ECO:0000256" key="1">
    <source>
        <dbReference type="PROSITE-ProRule" id="PRU00339"/>
    </source>
</evidence>
<dbReference type="NCBIfam" id="NF047558">
    <property type="entry name" value="TPR_END_plus"/>
    <property type="match status" value="1"/>
</dbReference>
<keyword evidence="2" id="KW-0472">Membrane</keyword>
<accession>A0ABY5K7E3</accession>
<gene>
    <name evidence="3" type="ORF">NP075_18435</name>
</gene>
<dbReference type="SUPFAM" id="SSF48452">
    <property type="entry name" value="TPR-like"/>
    <property type="match status" value="1"/>
</dbReference>
<dbReference type="InterPro" id="IPR019734">
    <property type="entry name" value="TPR_rpt"/>
</dbReference>
<feature type="transmembrane region" description="Helical" evidence="2">
    <location>
        <begin position="61"/>
        <end position="82"/>
    </location>
</feature>
<feature type="transmembrane region" description="Helical" evidence="2">
    <location>
        <begin position="116"/>
        <end position="133"/>
    </location>
</feature>
<organism evidence="3 4">
    <name type="scientific">Cellulomonas wangsupingiae</name>
    <dbReference type="NCBI Taxonomy" id="2968085"/>
    <lineage>
        <taxon>Bacteria</taxon>
        <taxon>Bacillati</taxon>
        <taxon>Actinomycetota</taxon>
        <taxon>Actinomycetes</taxon>
        <taxon>Micrococcales</taxon>
        <taxon>Cellulomonadaceae</taxon>
        <taxon>Cellulomonas</taxon>
    </lineage>
</organism>
<feature type="transmembrane region" description="Helical" evidence="2">
    <location>
        <begin position="36"/>
        <end position="55"/>
    </location>
</feature>
<dbReference type="Gene3D" id="1.25.40.10">
    <property type="entry name" value="Tetratricopeptide repeat domain"/>
    <property type="match status" value="1"/>
</dbReference>
<dbReference type="InterPro" id="IPR011990">
    <property type="entry name" value="TPR-like_helical_dom_sf"/>
</dbReference>
<keyword evidence="4" id="KW-1185">Reference proteome</keyword>
<reference evidence="3 4" key="1">
    <citation type="submission" date="2022-07" db="EMBL/GenBank/DDBJ databases">
        <title>Novel species in genus cellulomonas.</title>
        <authorList>
            <person name="Ye L."/>
        </authorList>
    </citation>
    <scope>NUCLEOTIDE SEQUENCE [LARGE SCALE GENOMIC DNA]</scope>
    <source>
        <strain evidence="4">zg-Y908</strain>
    </source>
</reference>
<feature type="transmembrane region" description="Helical" evidence="2">
    <location>
        <begin position="6"/>
        <end position="27"/>
    </location>
</feature>
<dbReference type="RefSeq" id="WP_227563555.1">
    <property type="nucleotide sequence ID" value="NZ_CP101989.1"/>
</dbReference>
<keyword evidence="2" id="KW-0812">Transmembrane</keyword>
<sequence length="765" mass="80448">MTPRTATVLFVVLLVVALGAVAVLVLWSPSPEVTDGAFVVLLVAPVACGLLLAAAHGVEAVAGATALTLAVLTVPLVVWLAVGTPPPLADAHRFLLAVGLLALMLVGVAVEWSRGPLRLLGVVGLLAVGLLLVDVGRASLRLQEATDALTTLTQVETAMKSLPEQEPEPSTADLVEDAVAAACATARATAPGAAGPTCDAEPTGEGLASQLAMVQLRLAEHRQAVLTRDDDDAAVTAAREALADARAAEFSTPDEVPVATAVAAGADAVLNDALPGEDGPPVAFGTAAWILLAAAAVLAWTRIERVSTSQDLGPVTIELTSTSPSDSEEHARQREAFRVSVLRNISEPRAVPGSSKGPVADLSETVATGIPWLQAVLTLLQRSLNAPTGYRALVDVAPLGPTPPQWTAMARVVDATNGAQLGVKAIFADDAVSACCIAGYWAAASLIGQSSRVPSWNRFTETTAEALAAWMQGSGDTIEALERAVARAPSSGVLLVQLANAYELAGRRTDALELYARAVAAHPTYLAAVYRLTVAVTMLALEREDQATWSTLAPRDRLRIGRQVRAACRQLGVPDGTSAFLTAPRTAPATWYGCFWALSQALYARLGRRQAWWAAGVRLLRRSERPTLWARGADGVSRTERLRRARWVTRAGRLLTAGPAPSARTRARAAASAPSGPELRRVAHEADDHRSWWQTSYNLACYYARRGDSGKALAYLETALSRRGSEQMAGGWLAADPDLVSLRSEPGFVRIRQALTAGTGRSGHA</sequence>
<dbReference type="SMART" id="SM00028">
    <property type="entry name" value="TPR"/>
    <property type="match status" value="2"/>
</dbReference>
<proteinExistence type="predicted"/>
<keyword evidence="1" id="KW-0802">TPR repeat</keyword>
<protein>
    <recommendedName>
        <fullName evidence="5">Tetratricopeptide repeat protein</fullName>
    </recommendedName>
</protein>
<dbReference type="Proteomes" id="UP001317322">
    <property type="component" value="Chromosome"/>
</dbReference>
<feature type="transmembrane region" description="Helical" evidence="2">
    <location>
        <begin position="94"/>
        <end position="110"/>
    </location>
</feature>
<evidence type="ECO:0008006" key="5">
    <source>
        <dbReference type="Google" id="ProtNLM"/>
    </source>
</evidence>
<keyword evidence="2" id="KW-1133">Transmembrane helix</keyword>
<dbReference type="PROSITE" id="PS50005">
    <property type="entry name" value="TPR"/>
    <property type="match status" value="1"/>
</dbReference>
<evidence type="ECO:0000256" key="2">
    <source>
        <dbReference type="SAM" id="Phobius"/>
    </source>
</evidence>
<name>A0ABY5K7E3_9CELL</name>